<evidence type="ECO:0000256" key="13">
    <source>
        <dbReference type="ARBA" id="ARBA00023002"/>
    </source>
</evidence>
<dbReference type="PROSITE" id="PS51808">
    <property type="entry name" value="CHCH"/>
    <property type="match status" value="1"/>
</dbReference>
<keyword evidence="14" id="KW-0811">Translocation</keyword>
<evidence type="ECO:0000256" key="16">
    <source>
        <dbReference type="ARBA" id="ARBA00023136"/>
    </source>
</evidence>
<evidence type="ECO:0000256" key="14">
    <source>
        <dbReference type="ARBA" id="ARBA00023010"/>
    </source>
</evidence>
<evidence type="ECO:0000256" key="5">
    <source>
        <dbReference type="ARBA" id="ARBA00013714"/>
    </source>
</evidence>
<keyword evidence="10" id="KW-0809">Transit peptide</keyword>
<keyword evidence="11" id="KW-0735">Signal-anchor</keyword>
<evidence type="ECO:0000313" key="24">
    <source>
        <dbReference type="Proteomes" id="UP000007796"/>
    </source>
</evidence>
<organism evidence="24">
    <name type="scientific">Grosmannia clavigera (strain kw1407 / UAMH 11150)</name>
    <name type="common">Blue stain fungus</name>
    <name type="synonym">Graphiocladiella clavigera</name>
    <dbReference type="NCBI Taxonomy" id="655863"/>
    <lineage>
        <taxon>Eukaryota</taxon>
        <taxon>Fungi</taxon>
        <taxon>Dikarya</taxon>
        <taxon>Ascomycota</taxon>
        <taxon>Pezizomycotina</taxon>
        <taxon>Sordariomycetes</taxon>
        <taxon>Sordariomycetidae</taxon>
        <taxon>Ophiostomatales</taxon>
        <taxon>Ophiostomataceae</taxon>
        <taxon>Leptographium</taxon>
    </lineage>
</organism>
<dbReference type="STRING" id="655863.F0XCB2"/>
<evidence type="ECO:0000256" key="4">
    <source>
        <dbReference type="ARBA" id="ARBA00011245"/>
    </source>
</evidence>
<keyword evidence="8" id="KW-0999">Mitochondrion inner membrane</keyword>
<dbReference type="InterPro" id="IPR010625">
    <property type="entry name" value="CHCH"/>
</dbReference>
<feature type="domain" description="CHCH" evidence="22">
    <location>
        <begin position="170"/>
        <end position="206"/>
    </location>
</feature>
<dbReference type="GO" id="GO:0045041">
    <property type="term" value="P:protein import into mitochondrial intermembrane space"/>
    <property type="evidence" value="ECO:0007669"/>
    <property type="project" value="InterPro"/>
</dbReference>
<dbReference type="HOGENOM" id="CLU_054990_0_1_1"/>
<dbReference type="EMBL" id="GL629765">
    <property type="protein sequence ID" value="EFX04825.1"/>
    <property type="molecule type" value="Genomic_DNA"/>
</dbReference>
<feature type="compositionally biased region" description="Basic and acidic residues" evidence="21">
    <location>
        <begin position="102"/>
        <end position="114"/>
    </location>
</feature>
<dbReference type="eggNOG" id="KOG4149">
    <property type="taxonomic scope" value="Eukaryota"/>
</dbReference>
<dbReference type="OrthoDB" id="7481291at2759"/>
<reference evidence="23 24" key="1">
    <citation type="journal article" date="2011" name="Proc. Natl. Acad. Sci. U.S.A.">
        <title>Genome and transcriptome analyses of the mountain pine beetle-fungal symbiont Grosmannia clavigera, a lodgepole pine pathogen.</title>
        <authorList>
            <person name="DiGuistini S."/>
            <person name="Wang Y."/>
            <person name="Liao N.Y."/>
            <person name="Taylor G."/>
            <person name="Tanguay P."/>
            <person name="Feau N."/>
            <person name="Henrissat B."/>
            <person name="Chan S.K."/>
            <person name="Hesse-Orce U."/>
            <person name="Alamouti S.M."/>
            <person name="Tsui C.K.M."/>
            <person name="Docking R.T."/>
            <person name="Levasseur A."/>
            <person name="Haridas S."/>
            <person name="Robertson G."/>
            <person name="Birol I."/>
            <person name="Holt R.A."/>
            <person name="Marra M.A."/>
            <person name="Hamelin R.C."/>
            <person name="Hirst M."/>
            <person name="Jones S.J.M."/>
            <person name="Bohlmann J."/>
            <person name="Breuil C."/>
        </authorList>
    </citation>
    <scope>NUCLEOTIDE SEQUENCE [LARGE SCALE GENOMIC DNA]</scope>
    <source>
        <strain evidence="24">kw1407 / UAMH 11150</strain>
    </source>
</reference>
<dbReference type="Proteomes" id="UP000007796">
    <property type="component" value="Unassembled WGS sequence"/>
</dbReference>
<evidence type="ECO:0000256" key="15">
    <source>
        <dbReference type="ARBA" id="ARBA00023128"/>
    </source>
</evidence>
<keyword evidence="7" id="KW-0812">Transmembrane</keyword>
<evidence type="ECO:0000256" key="18">
    <source>
        <dbReference type="ARBA" id="ARBA00023284"/>
    </source>
</evidence>
<dbReference type="GO" id="GO:0005758">
    <property type="term" value="C:mitochondrial intermembrane space"/>
    <property type="evidence" value="ECO:0007669"/>
    <property type="project" value="TreeGrafter"/>
</dbReference>
<comment type="function">
    <text evidence="19">Required for the import and folding of small cysteine-containing proteins (small Tim) in the mitochondrial intermembrane space (IMS). Forms a redox cycle with ERV1 that involves a disulfide relay system. Precursor proteins to be imported into the IMS are translocated in their reduced form into the mitochondria. The oxidized form of MIA40 forms a transient intermolecular disulfide bridge with the reduced precursor protein, resulting in oxidation of the precursor protein that now contains an intramolecular disulfide bond and is able to undergo folding in the IMS.</text>
</comment>
<gene>
    <name evidence="23" type="ORF">CMQ_1753</name>
</gene>
<evidence type="ECO:0000256" key="6">
    <source>
        <dbReference type="ARBA" id="ARBA00022448"/>
    </source>
</evidence>
<comment type="cofactor">
    <cofactor evidence="2">
        <name>Cu(2+)</name>
        <dbReference type="ChEBI" id="CHEBI:29036"/>
    </cofactor>
</comment>
<evidence type="ECO:0000256" key="7">
    <source>
        <dbReference type="ARBA" id="ARBA00022692"/>
    </source>
</evidence>
<keyword evidence="24" id="KW-1185">Reference proteome</keyword>
<evidence type="ECO:0000313" key="23">
    <source>
        <dbReference type="EMBL" id="EFX04825.1"/>
    </source>
</evidence>
<evidence type="ECO:0000259" key="22">
    <source>
        <dbReference type="Pfam" id="PF06747"/>
    </source>
</evidence>
<evidence type="ECO:0000256" key="9">
    <source>
        <dbReference type="ARBA" id="ARBA00022927"/>
    </source>
</evidence>
<evidence type="ECO:0000256" key="1">
    <source>
        <dbReference type="ARBA" id="ARBA00001947"/>
    </source>
</evidence>
<comment type="cofactor">
    <cofactor evidence="1">
        <name>Zn(2+)</name>
        <dbReference type="ChEBI" id="CHEBI:29105"/>
    </cofactor>
</comment>
<dbReference type="PANTHER" id="PTHR21622:SF0">
    <property type="entry name" value="COILED-COIL-HELIX-COILED-COIL-HELIX DOMAIN CONTAINING 4"/>
    <property type="match status" value="1"/>
</dbReference>
<evidence type="ECO:0000256" key="17">
    <source>
        <dbReference type="ARBA" id="ARBA00023157"/>
    </source>
</evidence>
<keyword evidence="9" id="KW-0653">Protein transport</keyword>
<feature type="region of interest" description="Disordered" evidence="21">
    <location>
        <begin position="102"/>
        <end position="129"/>
    </location>
</feature>
<evidence type="ECO:0000256" key="11">
    <source>
        <dbReference type="ARBA" id="ARBA00022968"/>
    </source>
</evidence>
<feature type="compositionally biased region" description="Basic and acidic residues" evidence="21">
    <location>
        <begin position="318"/>
        <end position="329"/>
    </location>
</feature>
<protein>
    <recommendedName>
        <fullName evidence="5">Mitochondrial intermembrane space import and assembly protein 40</fullName>
    </recommendedName>
    <alternativeName>
        <fullName evidence="20">Mitochondrial import inner membrane translocase TIM40</fullName>
    </alternativeName>
</protein>
<dbReference type="Gene3D" id="1.10.287.2900">
    <property type="match status" value="1"/>
</dbReference>
<evidence type="ECO:0000256" key="12">
    <source>
        <dbReference type="ARBA" id="ARBA00022989"/>
    </source>
</evidence>
<dbReference type="PANTHER" id="PTHR21622">
    <property type="entry name" value="COILED-COIL-HELIX-COILED-COIL-HELIX DOMAIN CONTAINING 4"/>
    <property type="match status" value="1"/>
</dbReference>
<dbReference type="AlphaFoldDB" id="F0XCB2"/>
<dbReference type="GeneID" id="25974666"/>
<feature type="compositionally biased region" description="Low complexity" evidence="21">
    <location>
        <begin position="280"/>
        <end position="310"/>
    </location>
</feature>
<feature type="compositionally biased region" description="Low complexity" evidence="21">
    <location>
        <begin position="244"/>
        <end position="273"/>
    </location>
</feature>
<evidence type="ECO:0000256" key="10">
    <source>
        <dbReference type="ARBA" id="ARBA00022946"/>
    </source>
</evidence>
<dbReference type="GO" id="GO:0015035">
    <property type="term" value="F:protein-disulfide reductase activity"/>
    <property type="evidence" value="ECO:0007669"/>
    <property type="project" value="InterPro"/>
</dbReference>
<evidence type="ECO:0000256" key="3">
    <source>
        <dbReference type="ARBA" id="ARBA00004164"/>
    </source>
</evidence>
<evidence type="ECO:0000256" key="20">
    <source>
        <dbReference type="ARBA" id="ARBA00033150"/>
    </source>
</evidence>
<feature type="region of interest" description="Disordered" evidence="21">
    <location>
        <begin position="244"/>
        <end position="342"/>
    </location>
</feature>
<proteinExistence type="predicted"/>
<dbReference type="RefSeq" id="XP_014174307.1">
    <property type="nucleotide sequence ID" value="XM_014318832.1"/>
</dbReference>
<comment type="subunit">
    <text evidence="4">Monomer.</text>
</comment>
<name>F0XCB2_GROCL</name>
<dbReference type="InterPro" id="IPR039289">
    <property type="entry name" value="CHCHD4"/>
</dbReference>
<accession>F0XCB2</accession>
<comment type="subcellular location">
    <subcellularLocation>
        <location evidence="3">Mitochondrion inner membrane</location>
        <topology evidence="3">Single-pass type II membrane protein</topology>
        <orientation evidence="3">Intermembrane side</orientation>
    </subcellularLocation>
</comment>
<evidence type="ECO:0000256" key="2">
    <source>
        <dbReference type="ARBA" id="ARBA00001973"/>
    </source>
</evidence>
<dbReference type="Pfam" id="PF06747">
    <property type="entry name" value="CHCH"/>
    <property type="match status" value="1"/>
</dbReference>
<dbReference type="InParanoid" id="F0XCB2"/>
<evidence type="ECO:0000256" key="8">
    <source>
        <dbReference type="ARBA" id="ARBA00022792"/>
    </source>
</evidence>
<keyword evidence="13" id="KW-0560">Oxidoreductase</keyword>
<evidence type="ECO:0000256" key="21">
    <source>
        <dbReference type="SAM" id="MobiDB-lite"/>
    </source>
</evidence>
<keyword evidence="18" id="KW-0676">Redox-active center</keyword>
<keyword evidence="12" id="KW-1133">Transmembrane helix</keyword>
<keyword evidence="16" id="KW-0472">Membrane</keyword>
<evidence type="ECO:0000256" key="19">
    <source>
        <dbReference type="ARBA" id="ARBA00024980"/>
    </source>
</evidence>
<dbReference type="GO" id="GO:0005743">
    <property type="term" value="C:mitochondrial inner membrane"/>
    <property type="evidence" value="ECO:0007669"/>
    <property type="project" value="UniProtKB-SubCell"/>
</dbReference>
<dbReference type="FunFam" id="1.10.287.2900:FF:000002">
    <property type="entry name" value="Mitochondrial intermembrane space import and assembly protein"/>
    <property type="match status" value="1"/>
</dbReference>
<sequence>MYRAALRTSTSSIARAARQPALAGAARRMLTTAPASGKSTWKGSFARWGVAIGALYWYNTSPIFADEATNQIISAAPEVPETEIRSIDAVLEEKRRQEAEKAEKLARELKKSEPVTEDGAAAPSDAGEIVGSQSPEALEEEAGQQGAFNPETGEINWDCPCLGGMAHGPCGEDFKAAFSCFVYSEQEPKGMDCIDKFQHMQDCFRQHPDIYGAEIADDKQEVDAQTPVPAEEGAVAAIETSEPVPAVASNTTPAAPATPTATEKVKSAAPAEAAAEKAPETPAVVATVPETVKPSASKPVQSASPAASKAAPKKVAQKKPEDTFVEDPHVPQAAFDATAANK</sequence>
<keyword evidence="17" id="KW-1015">Disulfide bond</keyword>
<keyword evidence="15" id="KW-0496">Mitochondrion</keyword>
<keyword evidence="6" id="KW-0813">Transport</keyword>